<accession>A0A8T3BFH9</accession>
<dbReference type="AlphaFoldDB" id="A0A8T3BFH9"/>
<gene>
    <name evidence="1" type="ORF">KFK09_011768</name>
</gene>
<name>A0A8T3BFH9_DENNO</name>
<evidence type="ECO:0000313" key="1">
    <source>
        <dbReference type="EMBL" id="KAI0511144.1"/>
    </source>
</evidence>
<dbReference type="Proteomes" id="UP000829196">
    <property type="component" value="Unassembled WGS sequence"/>
</dbReference>
<sequence>MRSQDNSAESEVVFCWKVEELVHRNVIRLKRKGLTISESASVRRYETFMKGFMEKAVGLADWLEQEH</sequence>
<organism evidence="1 2">
    <name type="scientific">Dendrobium nobile</name>
    <name type="common">Orchid</name>
    <dbReference type="NCBI Taxonomy" id="94219"/>
    <lineage>
        <taxon>Eukaryota</taxon>
        <taxon>Viridiplantae</taxon>
        <taxon>Streptophyta</taxon>
        <taxon>Embryophyta</taxon>
        <taxon>Tracheophyta</taxon>
        <taxon>Spermatophyta</taxon>
        <taxon>Magnoliopsida</taxon>
        <taxon>Liliopsida</taxon>
        <taxon>Asparagales</taxon>
        <taxon>Orchidaceae</taxon>
        <taxon>Epidendroideae</taxon>
        <taxon>Malaxideae</taxon>
        <taxon>Dendrobiinae</taxon>
        <taxon>Dendrobium</taxon>
    </lineage>
</organism>
<reference evidence="1" key="1">
    <citation type="journal article" date="2022" name="Front. Genet.">
        <title>Chromosome-Scale Assembly of the Dendrobium nobile Genome Provides Insights Into the Molecular Mechanism of the Biosynthesis of the Medicinal Active Ingredient of Dendrobium.</title>
        <authorList>
            <person name="Xu Q."/>
            <person name="Niu S.-C."/>
            <person name="Li K.-L."/>
            <person name="Zheng P.-J."/>
            <person name="Zhang X.-J."/>
            <person name="Jia Y."/>
            <person name="Liu Y."/>
            <person name="Niu Y.-X."/>
            <person name="Yu L.-H."/>
            <person name="Chen D.-F."/>
            <person name="Zhang G.-Q."/>
        </authorList>
    </citation>
    <scope>NUCLEOTIDE SEQUENCE</scope>
    <source>
        <tissue evidence="1">Leaf</tissue>
    </source>
</reference>
<dbReference type="EMBL" id="JAGYWB010000009">
    <property type="protein sequence ID" value="KAI0511144.1"/>
    <property type="molecule type" value="Genomic_DNA"/>
</dbReference>
<protein>
    <submittedName>
        <fullName evidence="1">Uncharacterized protein</fullName>
    </submittedName>
</protein>
<comment type="caution">
    <text evidence="1">The sequence shown here is derived from an EMBL/GenBank/DDBJ whole genome shotgun (WGS) entry which is preliminary data.</text>
</comment>
<proteinExistence type="predicted"/>
<evidence type="ECO:0000313" key="2">
    <source>
        <dbReference type="Proteomes" id="UP000829196"/>
    </source>
</evidence>
<keyword evidence="2" id="KW-1185">Reference proteome</keyword>